<name>A0AA51BSF9_9VIRU</name>
<protein>
    <recommendedName>
        <fullName evidence="2">RNA-directed RNA polymerase L</fullName>
        <ecNumber evidence="1">2.7.7.48</ecNumber>
    </recommendedName>
    <alternativeName>
        <fullName evidence="4">Large structural protein</fullName>
    </alternativeName>
    <alternativeName>
        <fullName evidence="6">Replicase</fullName>
    </alternativeName>
    <alternativeName>
        <fullName evidence="5">Transcriptase</fullName>
    </alternativeName>
</protein>
<keyword evidence="10" id="KW-0548">Nucleotidyltransferase</keyword>
<proteinExistence type="predicted"/>
<reference evidence="10" key="2">
    <citation type="submission" date="2023-05" db="EMBL/GenBank/DDBJ databases">
        <authorList>
            <person name="Li W."/>
        </authorList>
    </citation>
    <scope>NUCLEOTIDE SEQUENCE</scope>
    <source>
        <strain evidence="10">RcBYV-1084-1</strain>
    </source>
</reference>
<evidence type="ECO:0000313" key="10">
    <source>
        <dbReference type="EMBL" id="WMI40158.1"/>
    </source>
</evidence>
<evidence type="ECO:0000259" key="9">
    <source>
        <dbReference type="PROSITE" id="PS50525"/>
    </source>
</evidence>
<dbReference type="InterPro" id="IPR007099">
    <property type="entry name" value="RNA-dir_pol_NSvirus"/>
</dbReference>
<keyword evidence="3" id="KW-0808">Transferase</keyword>
<reference evidence="10" key="1">
    <citation type="journal article" date="2023" name="Microbiol. Spectr.">
        <title>Extreme Diversity of Mycoviruses Present in Single Strains of Rhizoctonia cerealis, the Pathogen of Wheat Sharp Eyespot.</title>
        <authorList>
            <person name="Li W."/>
            <person name="Sun H."/>
            <person name="Cao S."/>
            <person name="Zhang A."/>
            <person name="Zhang H."/>
            <person name="Shu Y."/>
            <person name="Chen H."/>
        </authorList>
    </citation>
    <scope>NUCLEOTIDE SEQUENCE</scope>
    <source>
        <strain evidence="10">RcBYV-1084-1</strain>
    </source>
</reference>
<feature type="region of interest" description="Disordered" evidence="8">
    <location>
        <begin position="923"/>
        <end position="944"/>
    </location>
</feature>
<feature type="region of interest" description="Disordered" evidence="8">
    <location>
        <begin position="514"/>
        <end position="536"/>
    </location>
</feature>
<dbReference type="PROSITE" id="PS50525">
    <property type="entry name" value="RDRP_SSRNA_NEG_SEG"/>
    <property type="match status" value="1"/>
</dbReference>
<evidence type="ECO:0000256" key="3">
    <source>
        <dbReference type="ARBA" id="ARBA00022679"/>
    </source>
</evidence>
<dbReference type="EMBL" id="OQ999737">
    <property type="protein sequence ID" value="WMI40158.1"/>
    <property type="molecule type" value="Genomic_RNA"/>
</dbReference>
<dbReference type="GO" id="GO:0003968">
    <property type="term" value="F:RNA-directed RNA polymerase activity"/>
    <property type="evidence" value="ECO:0007669"/>
    <property type="project" value="UniProtKB-KW"/>
</dbReference>
<feature type="region of interest" description="Disordered" evidence="8">
    <location>
        <begin position="1"/>
        <end position="64"/>
    </location>
</feature>
<feature type="region of interest" description="Disordered" evidence="8">
    <location>
        <begin position="595"/>
        <end position="669"/>
    </location>
</feature>
<feature type="compositionally biased region" description="Polar residues" evidence="8">
    <location>
        <begin position="1"/>
        <end position="11"/>
    </location>
</feature>
<feature type="compositionally biased region" description="Basic residues" evidence="8">
    <location>
        <begin position="13"/>
        <end position="24"/>
    </location>
</feature>
<feature type="compositionally biased region" description="Basic residues" evidence="8">
    <location>
        <begin position="37"/>
        <end position="55"/>
    </location>
</feature>
<feature type="compositionally biased region" description="Low complexity" evidence="8">
    <location>
        <begin position="1313"/>
        <end position="1327"/>
    </location>
</feature>
<evidence type="ECO:0000256" key="7">
    <source>
        <dbReference type="SAM" id="Coils"/>
    </source>
</evidence>
<accession>A0AA51BSF9</accession>
<organism evidence="10">
    <name type="scientific">Rhizoctonia cerealis bunyavirus</name>
    <dbReference type="NCBI Taxonomy" id="3068840"/>
    <lineage>
        <taxon>Viruses</taxon>
        <taxon>Riboviria</taxon>
        <taxon>Orthornavirae</taxon>
        <taxon>Negarnaviricota</taxon>
        <taxon>Polyploviricotina</taxon>
        <taxon>Ellioviricetes</taxon>
        <taxon>Bunyavirales</taxon>
    </lineage>
</organism>
<keyword evidence="10" id="KW-0696">RNA-directed RNA polymerase</keyword>
<feature type="domain" description="RdRp catalytic" evidence="9">
    <location>
        <begin position="2549"/>
        <end position="2758"/>
    </location>
</feature>
<evidence type="ECO:0000256" key="2">
    <source>
        <dbReference type="ARBA" id="ARBA00018602"/>
    </source>
</evidence>
<feature type="region of interest" description="Disordered" evidence="8">
    <location>
        <begin position="1298"/>
        <end position="1336"/>
    </location>
</feature>
<evidence type="ECO:0000256" key="4">
    <source>
        <dbReference type="ARBA" id="ARBA00030285"/>
    </source>
</evidence>
<sequence>MISSTASSESRTCGRKRLSGKRISKSSSTRCVPGRNRQQRKQGNKGKAKSKRARSGNKSSEKSVLSFCLKKERAHHSGKAERQCFVKAPKSECEQFYGMIPGKSRKSDLRKFGKKWDSKRMFEEREAKRELRTVKEEKRDRERLARNELRFERNHNSDGSKIMFCLFFVLRQILDFSSDSSNYWGMNYLFFPNDLKNLREAVNFIHSRGCMERFIENSNKKKIYYLVSSYDSEENHVSLEPFPGCSESSFSEFYWSCHNLPFYSTELEDNDIVAGDDLGLAENEIDLVAQMMANLVWSESHKLKPTESAPAFDDMAEISSEDSLMVTKKLYYDIINFLKFKPKYRLINKSGLDFSVLEYSLILVSYCRQNEVSRPLAEIGYDAVSEKFGELLMSLVLGLSKVGKKTVSMPFDSHLAVEAKAKRSLFRTDIEFLLPLFRVKEPFGHLGPATWKRFYLGRVQTAAIKFSINKLAAHMTPPSTWDLEKAKSFMPPPAKKELYKNKSFYKPLPTLFESEEEAGEDSEAESVTSSLEDLHNSETPVNPFMLLRESAAADDVVDFESLEKILLKMKGSETEVEQEPAMNLSEWISTSMDVELPDTSDVGPNLSEASDQNESDAEENTRIAHQDSDNESLGSFRGYEDGSTAHIEEEREFDWNPSALKDEDSDEEEVDPMSMMMKFNFSSTEEPFIPPHMREDEDHSPDVVEHGDTSVRKPSLILENVNFDENISQDKEDYSDAKEISAVAKELSKYDIDDLGQITDEIEINPSELLGSCGYDCAPSGFKSMRKWIKFFGEERFKAGWFTSSELAAFYNSFDQVFAVVNDDQSLQFPGFSPEEDQKRLVIVYHFSGPIDTGHWYKSETKQVSFKKKCDHGSKFTCPIDCKCKCQGARCKNRRTFARFVPEDMYKTEESFLELLHGESSMRNSEKLNSNMPPESEGPAVSSEKSSKETLQELVFCHELGSSFSQLVLPDISGQPRTVFKISEAKLDPAFSHLKNFFSKALRSAKDSNENLVNRKLLCKVCSSRAKTGVWIHTENGFKLLLMCKGCCESFFIAKGILNRGDLIIHSIIEASYFGTNKLKKKIVFSQFEGKTMSFDLEEPIMKRDCFVCFCCRSSWVYGDNMTEPCEQCFKLVKNETRELHTGLIRVFDSFNLDESVQSNNFIDFMNKDEINQIRGKALKSPFKIQPEGPECFNCKKTCYVCFSVRTLPDQLKPDQILTCSICSVLILTKVVLCQIIAIDLVTNSRKEWHVLDHIERVWPKTSKIIYISDSNVVKESHIEQNDISASNSQNRVIGLPEIASEHQPSPKTDENASSSASGLGSPSLKSQNSWCDPSSEKRLEQPAASLCEPPEALTISGEENVLAGEEELELGFEDQPFVSYFSLENLMKVFPRGNVLNLNAIEQLTDDKPTTPREPASACLSKLLSSSQLSELRSNTVGELYRVLSEPKKGLFFRFGTHSQDEINHVSSEKSPGSSFMMLSEAVALGKTGWNLFSEDSIISSHTSVEAPHESTKSEESSEEDWLNLTNVTKLDDLEIKSSATLILQFIELETTAKHFKVIGKTDEAMSHISRMISSLDPVSATTAVNYYVAMLLSSVFGSVSRSSLIKPGTKLNKASIEVVDSMMHTLIVSHSGTLHESNLTELAIELYETSLDDSISEEIDLIPIIDQRDSEFQNRINVALSSPFTSMKKAAEKSIIDGSTELAKIAMDTNLIVWAFETGVVATLPFDLICFKPIFNEIIRLNNTMPEKNGMSLMQFYMNLLRVNRFILHSSEDDKAIGDENILAELTLFIDIKVVLLTGDNELAKRAEALNCNVQLMARTAWKDFIKKLSSFPNVISKDWITCFGLKTVVVDEKGDIFTNSHRDVPFFNVEANSINTRRKLPNLSRLNDLEFDSEIYETLYLKYRESLYSKFILDDSKLEASLNDYDESLISVCKSEDPIFSETRGERMVNIVKDLNEDSVYMAQLNKAKLAFESSCKLRNKKMPKFVDCYLNSSKNRDSCWPSELERVEESHRTISDVCVATIPGFTRISRKADLPSWASKFDANPLKVQRWKDNSARTLKNSGIVQMEGYQSEESFKYYSGCSDPDEIFSPFATELRDAEIVGDSPIMDTIREGLFYEGAKIIDCSVIERYSWLLNHLIHDIVNISVSTGRVYINDNNLVNVFYIIGPGARNRTVHSKRGVRFCFIVKSDKEFKGFYPEFNWPLRSSNNSTISGVNLMISRYYYLGVEDLIWKSRLWTNFTLPRLKSIDSTSLVGLYWSMFHSSSNVKKLLSFFKYFNVVSLSTFSKLDGLMEKYLQILPKRESEVWLWRRVTRVMKSVIVDNEPQTILGEAFDLPDYLEKNNLYTMPRPQTTSSTHDYQMMYRDISSNISMRETASLNTIFSKVYDERKHICSSVWQNSVKSYAKHFPHFSSKELATCLSKDFLPFFVTNSNGVDPDRWRKSKNAIIFSQVLNQFEKSSSGGTTIENAALVPHFIDFCLNRLEERGPFAFISIKPQKDAADREIVVQDFYTKAGHYAMQAIFKHLSSKWEGELVSKSTYDKYSFISRMKFDEKTFFINDDMAKWSPQDLNEKFEFLINLLDHYAILPPEMIGLLTRSFKLTKNVVLLFDERLRDPSLKWYRPEDLMGNYKDGILSDEVKARPWRNPEQRSESVSVKDNLFSPLVMNFGWPQGLKHFISSFAHGLATIYTERVITKVLGYGTLVQSGFHSDDKNTAITILKGELNDNEKMKIVLNLSDKSVRPFCLGQSKTKSSVSVFATHLKFRQEVRARKVSELVSVYNVEGTILDSYFRQSSNLTAGFTYPTFVENHYSLITRCCSIFNLSNRIFEPEIIYNEILKYLELFFGKDHSEAAATLSYGSRKKVPIHLIAEYGFAADNVWSVLCNFDKSMSELRDYLVIKSMKNLSESGKKFKEKVENTVSADSMIDPRAARSLLSSEAHRMIKPVSGVFNKDKDESLNNLFRFKNESLYVNWSSFKKSLFNDSSELGEASYMKLSEVIKKVQDNLPSTPYVDETVVATESLYMEILSRLLDDYDIQINAEPDLSGIMTRKSVRTELSLSNDFVECLFLAEHGMNARHSFRLRLKWNSLIDDLEKFVATHRIKTLDELKNMNSVWDQIKKSSVDRNPVFLLYKGKESFTDVKLSLKTKRFNAKTKTFVEKKDGQPVVLKNWVKGRLVLKKTSEYKARHFESLISLNLNKMIFDTELKLPCTFIVTEADWVRQLKNELFDKPGQLKSYSRFAKSMKSYITGEMEEFRPNEIVLIAVENEGTPDSTFYYECVGNSNVYFKKTRSGVYANIEAHEEHLQIARKHFRSMPSIDDQLSNIMNTRLADKKFRMGYVRKIEVRANEKGFLSCHVTSSTGALAGRTTSYPLLLKDSELPDDPFRTKMRSAELSSNSILIHKFDSGNVIDESPDEIFESISDVDYVRVAHKVNKALGTVQRSFNLRFCDFNANPIGTFNHSACHLNTGDVVYCMRDQKFNKFFKARMKMLSSDIVSDFKEIYLRQDDSVSEQLKIYKKRNLISFCHKSNHLGGGDYLNYLAFKSGKLSKKTLNWVINLLSGRGFIILDQTNNGFLGFSWEMISALARAKQVDLKSIKEINDSNLLEAVLPSHAHQPLDFVSNLQYACRIPSHLKKWLEHNQSLLEPEVQFASIIDKDTAEGFRIQNQEVMKLTDATSDYGVNYLNRISGSLDEQLAQEFIDLKNKVSEAKGGMKAYHIRKLREWCSSVLSSSPELQLDYQLIGRKFSDSMSSKLAVVDLEQNVIIFRQIPGLAPDIELEIAIIEQLKPIKSGSVPLTFNYSNYSEFAATFDPQDLVDLWKERIDNYLEDELGGFEALSKQLKSIVQLEKTFDLDHLESANFQSFGFSKETAKHTVNSLFLTKRVFLPDYESFHKIRIITKPSQFEDHFSLNPIEFDENFAQNSSRNISVLNKSMKSLDESLTEEIINDSLIGQIVASRLKNDEDPKDVSRDLMETDFSKIITGLKSMNPGDLKRTIKITDSGFKTTSKIWIFEKSPLAEFLGAFGTMREKEDLIMLWSLIKAKPDKKDSDIKLLNSVSLAISLSPDLLTNNRLKTLFGNPINWKRHMDRMREFWQVRSQHSDLTAQFDLLNPDLADLAKKNSVI</sequence>
<dbReference type="GO" id="GO:0039694">
    <property type="term" value="P:viral RNA genome replication"/>
    <property type="evidence" value="ECO:0007669"/>
    <property type="project" value="InterPro"/>
</dbReference>
<evidence type="ECO:0000256" key="5">
    <source>
        <dbReference type="ARBA" id="ARBA00030436"/>
    </source>
</evidence>
<keyword evidence="7" id="KW-0175">Coiled coil</keyword>
<feature type="compositionally biased region" description="Polar residues" evidence="8">
    <location>
        <begin position="923"/>
        <end position="933"/>
    </location>
</feature>
<dbReference type="EC" id="2.7.7.48" evidence="1"/>
<feature type="compositionally biased region" description="Basic and acidic residues" evidence="8">
    <location>
        <begin position="619"/>
        <end position="628"/>
    </location>
</feature>
<evidence type="ECO:0000256" key="6">
    <source>
        <dbReference type="ARBA" id="ARBA00031012"/>
    </source>
</evidence>
<feature type="coiled-coil region" evidence="7">
    <location>
        <begin position="124"/>
        <end position="154"/>
    </location>
</feature>
<evidence type="ECO:0000256" key="1">
    <source>
        <dbReference type="ARBA" id="ARBA00012494"/>
    </source>
</evidence>
<feature type="compositionally biased region" description="Acidic residues" evidence="8">
    <location>
        <begin position="514"/>
        <end position="524"/>
    </location>
</feature>
<evidence type="ECO:0000256" key="8">
    <source>
        <dbReference type="SAM" id="MobiDB-lite"/>
    </source>
</evidence>